<evidence type="ECO:0000256" key="7">
    <source>
        <dbReference type="RuleBase" id="RU367025"/>
    </source>
</evidence>
<evidence type="ECO:0000313" key="9">
    <source>
        <dbReference type="Proteomes" id="UP001140217"/>
    </source>
</evidence>
<evidence type="ECO:0000256" key="3">
    <source>
        <dbReference type="ARBA" id="ARBA00022664"/>
    </source>
</evidence>
<comment type="caution">
    <text evidence="8">The sequence shown here is derived from an EMBL/GenBank/DDBJ whole genome shotgun (WGS) entry which is preliminary data.</text>
</comment>
<sequence length="195" mass="22303">MANRTASTAQAVHGMNPQFLIETTFRQRIYDSQYWKEQCFGLTVTGVMDKAVGLRCIGGCYGTTRRPTEFLCLVLKLLQLQPDRQMVDVLVDQPDFKYLRALALMYFRLTQPPADIYEKLEPLYADYRRLRVRDMAGALALIHMDEFVDQLLREPQVCLVTLPVLTKRITLEDAGRLPPRISPLDADDSDSDSVE</sequence>
<dbReference type="PANTHER" id="PTHR23142">
    <property type="entry name" value="PRE-MRNA-SPLICING FACTOR 38A-RELATED"/>
    <property type="match status" value="1"/>
</dbReference>
<protein>
    <recommendedName>
        <fullName evidence="7">Pre-mRNA-splicing factor 38</fullName>
    </recommendedName>
</protein>
<dbReference type="AlphaFoldDB" id="A0A9W8H1W1"/>
<evidence type="ECO:0000256" key="6">
    <source>
        <dbReference type="ARBA" id="ARBA00023242"/>
    </source>
</evidence>
<comment type="function">
    <text evidence="7">Required for pre-mRNA splicing.</text>
</comment>
<dbReference type="GO" id="GO:0000398">
    <property type="term" value="P:mRNA splicing, via spliceosome"/>
    <property type="evidence" value="ECO:0007669"/>
    <property type="project" value="UniProtKB-UniRule"/>
</dbReference>
<dbReference type="InterPro" id="IPR005037">
    <property type="entry name" value="PRP38"/>
</dbReference>
<keyword evidence="9" id="KW-1185">Reference proteome</keyword>
<comment type="subcellular location">
    <subcellularLocation>
        <location evidence="1 7">Nucleus</location>
    </subcellularLocation>
</comment>
<keyword evidence="5 7" id="KW-0508">mRNA splicing</keyword>
<evidence type="ECO:0000313" key="8">
    <source>
        <dbReference type="EMBL" id="KAJ2777101.1"/>
    </source>
</evidence>
<name>A0A9W8H1W1_9FUNG</name>
<organism evidence="8 9">
    <name type="scientific">Coemansia javaensis</name>
    <dbReference type="NCBI Taxonomy" id="2761396"/>
    <lineage>
        <taxon>Eukaryota</taxon>
        <taxon>Fungi</taxon>
        <taxon>Fungi incertae sedis</taxon>
        <taxon>Zoopagomycota</taxon>
        <taxon>Kickxellomycotina</taxon>
        <taxon>Kickxellomycetes</taxon>
        <taxon>Kickxellales</taxon>
        <taxon>Kickxellaceae</taxon>
        <taxon>Coemansia</taxon>
    </lineage>
</organism>
<evidence type="ECO:0000256" key="2">
    <source>
        <dbReference type="ARBA" id="ARBA00006164"/>
    </source>
</evidence>
<reference evidence="8" key="1">
    <citation type="submission" date="2022-07" db="EMBL/GenBank/DDBJ databases">
        <title>Phylogenomic reconstructions and comparative analyses of Kickxellomycotina fungi.</title>
        <authorList>
            <person name="Reynolds N.K."/>
            <person name="Stajich J.E."/>
            <person name="Barry K."/>
            <person name="Grigoriev I.V."/>
            <person name="Crous P."/>
            <person name="Smith M.E."/>
        </authorList>
    </citation>
    <scope>NUCLEOTIDE SEQUENCE</scope>
    <source>
        <strain evidence="8">NBRC 105414</strain>
    </source>
</reference>
<dbReference type="Pfam" id="PF03371">
    <property type="entry name" value="PRP38"/>
    <property type="match status" value="1"/>
</dbReference>
<gene>
    <name evidence="8" type="ORF">H4R18_005323</name>
</gene>
<dbReference type="OrthoDB" id="190958at2759"/>
<dbReference type="Proteomes" id="UP001140217">
    <property type="component" value="Unassembled WGS sequence"/>
</dbReference>
<evidence type="ECO:0000256" key="1">
    <source>
        <dbReference type="ARBA" id="ARBA00004123"/>
    </source>
</evidence>
<accession>A0A9W8H1W1</accession>
<evidence type="ECO:0000256" key="4">
    <source>
        <dbReference type="ARBA" id="ARBA00022728"/>
    </source>
</evidence>
<dbReference type="GO" id="GO:0005681">
    <property type="term" value="C:spliceosomal complex"/>
    <property type="evidence" value="ECO:0007669"/>
    <property type="project" value="UniProtKB-KW"/>
</dbReference>
<proteinExistence type="inferred from homology"/>
<evidence type="ECO:0000256" key="5">
    <source>
        <dbReference type="ARBA" id="ARBA00023187"/>
    </source>
</evidence>
<dbReference type="EMBL" id="JANBUL010000312">
    <property type="protein sequence ID" value="KAJ2777101.1"/>
    <property type="molecule type" value="Genomic_DNA"/>
</dbReference>
<keyword evidence="6 7" id="KW-0539">Nucleus</keyword>
<keyword evidence="4 7" id="KW-0747">Spliceosome</keyword>
<keyword evidence="3 7" id="KW-0507">mRNA processing</keyword>
<comment type="similarity">
    <text evidence="2 7">Belongs to the PRP38 family.</text>
</comment>